<keyword evidence="2" id="KW-1185">Reference proteome</keyword>
<dbReference type="Ensembl" id="ENSGEVT00005012981.1">
    <property type="protein sequence ID" value="ENSGEVP00005012401.1"/>
    <property type="gene ID" value="ENSGEVG00005008752.1"/>
</dbReference>
<dbReference type="Proteomes" id="UP000694390">
    <property type="component" value="Chromosome 18"/>
</dbReference>
<dbReference type="AlphaFoldDB" id="A0A8C4WDB4"/>
<accession>A0A8C4WDB4</accession>
<reference evidence="1" key="1">
    <citation type="submission" date="2019-06" db="EMBL/GenBank/DDBJ databases">
        <title>G10K-VGP Goodes thornscrub tortoise genome, primary haplotype.</title>
        <authorList>
            <person name="Murphy B."/>
            <person name="Edwards T."/>
            <person name="Rhie A."/>
            <person name="Koren S."/>
            <person name="Phillippy A."/>
            <person name="Fedrigo O."/>
            <person name="Haase B."/>
            <person name="Mountcastle J."/>
            <person name="Lewin H."/>
            <person name="Damas J."/>
            <person name="Howe K."/>
            <person name="Formenti G."/>
            <person name="Myers G."/>
            <person name="Durbin R."/>
            <person name="Jarvis E.D."/>
        </authorList>
    </citation>
    <scope>NUCLEOTIDE SEQUENCE [LARGE SCALE GENOMIC DNA]</scope>
</reference>
<reference evidence="1" key="3">
    <citation type="submission" date="2025-09" db="UniProtKB">
        <authorList>
            <consortium name="Ensembl"/>
        </authorList>
    </citation>
    <scope>IDENTIFICATION</scope>
</reference>
<evidence type="ECO:0000313" key="2">
    <source>
        <dbReference type="Proteomes" id="UP000694390"/>
    </source>
</evidence>
<sequence>MASERMLHNIPQDGNILQTLRPQSTKYQAEELCFAPWILLLYSFYLCYNSTEVPLC</sequence>
<reference evidence="1" key="2">
    <citation type="submission" date="2025-08" db="UniProtKB">
        <authorList>
            <consortium name="Ensembl"/>
        </authorList>
    </citation>
    <scope>IDENTIFICATION</scope>
</reference>
<name>A0A8C4WDB4_9SAUR</name>
<evidence type="ECO:0000313" key="1">
    <source>
        <dbReference type="Ensembl" id="ENSGEVP00005012401.1"/>
    </source>
</evidence>
<organism evidence="1 2">
    <name type="scientific">Gopherus evgoodei</name>
    <name type="common">Goodes thornscrub tortoise</name>
    <dbReference type="NCBI Taxonomy" id="1825980"/>
    <lineage>
        <taxon>Eukaryota</taxon>
        <taxon>Metazoa</taxon>
        <taxon>Chordata</taxon>
        <taxon>Craniata</taxon>
        <taxon>Vertebrata</taxon>
        <taxon>Euteleostomi</taxon>
        <taxon>Archelosauria</taxon>
        <taxon>Testudinata</taxon>
        <taxon>Testudines</taxon>
        <taxon>Cryptodira</taxon>
        <taxon>Durocryptodira</taxon>
        <taxon>Testudinoidea</taxon>
        <taxon>Testudinidae</taxon>
        <taxon>Gopherus</taxon>
    </lineage>
</organism>
<proteinExistence type="predicted"/>
<protein>
    <submittedName>
        <fullName evidence="1">Uncharacterized protein</fullName>
    </submittedName>
</protein>